<reference evidence="2 3" key="1">
    <citation type="submission" date="2019-03" db="EMBL/GenBank/DDBJ databases">
        <title>Genomic Encyclopedia of Type Strains, Phase IV (KMG-IV): sequencing the most valuable type-strain genomes for metagenomic binning, comparative biology and taxonomic classification.</title>
        <authorList>
            <person name="Goeker M."/>
        </authorList>
    </citation>
    <scope>NUCLEOTIDE SEQUENCE [LARGE SCALE GENOMIC DNA]</scope>
    <source>
        <strain evidence="2 3">DSM 19345</strain>
    </source>
</reference>
<keyword evidence="1" id="KW-0732">Signal</keyword>
<protein>
    <submittedName>
        <fullName evidence="2">Uncharacterized protein DUF1849</fullName>
    </submittedName>
</protein>
<sequence>MRTRPAVIAAALLAALALIPARAVAATPTMTPHRAVYDLELDPSKGGEAMNDVTGRLVFETSGTNCDGWTVNTRFVTRITGGRGSTINDLRSATWEAADGSAYRFVTQNFINETLSEETNGIASRFDDEVSINLREPEQGRFSIGKSVLFPTQHVQRILAAAIAGEKIVTADIFDGSETGRKVYATSTVIGPRREPAGNTGRPGDDVLGRLASWIVTIGYFDTEDAEATTPSYEFTYDLFENGVSREITLDYGDFTLVGELSSIEFLDQPACGK</sequence>
<evidence type="ECO:0000256" key="1">
    <source>
        <dbReference type="SAM" id="SignalP"/>
    </source>
</evidence>
<organism evidence="2 3">
    <name type="scientific">Tepidamorphus gemmatus</name>
    <dbReference type="NCBI Taxonomy" id="747076"/>
    <lineage>
        <taxon>Bacteria</taxon>
        <taxon>Pseudomonadati</taxon>
        <taxon>Pseudomonadota</taxon>
        <taxon>Alphaproteobacteria</taxon>
        <taxon>Hyphomicrobiales</taxon>
        <taxon>Tepidamorphaceae</taxon>
        <taxon>Tepidamorphus</taxon>
    </lineage>
</organism>
<name>A0A4R3MGQ6_9HYPH</name>
<dbReference type="Pfam" id="PF08904">
    <property type="entry name" value="EipB_like"/>
    <property type="match status" value="1"/>
</dbReference>
<evidence type="ECO:0000313" key="2">
    <source>
        <dbReference type="EMBL" id="TCT12726.1"/>
    </source>
</evidence>
<keyword evidence="3" id="KW-1185">Reference proteome</keyword>
<dbReference type="AlphaFoldDB" id="A0A4R3MGQ6"/>
<comment type="caution">
    <text evidence="2">The sequence shown here is derived from an EMBL/GenBank/DDBJ whole genome shotgun (WGS) entry which is preliminary data.</text>
</comment>
<accession>A0A4R3MGQ6</accession>
<proteinExistence type="predicted"/>
<dbReference type="RefSeq" id="WP_165926797.1">
    <property type="nucleotide sequence ID" value="NZ_SMAK01000002.1"/>
</dbReference>
<dbReference type="EMBL" id="SMAK01000002">
    <property type="protein sequence ID" value="TCT12726.1"/>
    <property type="molecule type" value="Genomic_DNA"/>
</dbReference>
<feature type="chain" id="PRO_5020304096" evidence="1">
    <location>
        <begin position="26"/>
        <end position="274"/>
    </location>
</feature>
<feature type="signal peptide" evidence="1">
    <location>
        <begin position="1"/>
        <end position="25"/>
    </location>
</feature>
<gene>
    <name evidence="2" type="ORF">EDC22_102412</name>
</gene>
<evidence type="ECO:0000313" key="3">
    <source>
        <dbReference type="Proteomes" id="UP000295678"/>
    </source>
</evidence>
<dbReference type="Proteomes" id="UP000295678">
    <property type="component" value="Unassembled WGS sequence"/>
</dbReference>
<dbReference type="InterPro" id="IPR015000">
    <property type="entry name" value="EipB-like"/>
</dbReference>